<comment type="caution">
    <text evidence="1">The sequence shown here is derived from an EMBL/GenBank/DDBJ whole genome shotgun (WGS) entry which is preliminary data.</text>
</comment>
<dbReference type="Proteomes" id="UP000821845">
    <property type="component" value="Chromosome 6"/>
</dbReference>
<evidence type="ECO:0000313" key="2">
    <source>
        <dbReference type="Proteomes" id="UP000821845"/>
    </source>
</evidence>
<keyword evidence="2" id="KW-1185">Reference proteome</keyword>
<name>A0ACB7RZ71_HYAAI</name>
<gene>
    <name evidence="1" type="ORF">HPB50_008607</name>
</gene>
<proteinExistence type="predicted"/>
<dbReference type="EMBL" id="CM023486">
    <property type="protein sequence ID" value="KAH6927773.1"/>
    <property type="molecule type" value="Genomic_DNA"/>
</dbReference>
<protein>
    <submittedName>
        <fullName evidence="1">Uncharacterized protein</fullName>
    </submittedName>
</protein>
<organism evidence="1 2">
    <name type="scientific">Hyalomma asiaticum</name>
    <name type="common">Tick</name>
    <dbReference type="NCBI Taxonomy" id="266040"/>
    <lineage>
        <taxon>Eukaryota</taxon>
        <taxon>Metazoa</taxon>
        <taxon>Ecdysozoa</taxon>
        <taxon>Arthropoda</taxon>
        <taxon>Chelicerata</taxon>
        <taxon>Arachnida</taxon>
        <taxon>Acari</taxon>
        <taxon>Parasitiformes</taxon>
        <taxon>Ixodida</taxon>
        <taxon>Ixodoidea</taxon>
        <taxon>Ixodidae</taxon>
        <taxon>Hyalomminae</taxon>
        <taxon>Hyalomma</taxon>
    </lineage>
</organism>
<accession>A0ACB7RZ71</accession>
<reference evidence="1" key="1">
    <citation type="submission" date="2020-05" db="EMBL/GenBank/DDBJ databases">
        <title>Large-scale comparative analyses of tick genomes elucidate their genetic diversity and vector capacities.</title>
        <authorList>
            <person name="Jia N."/>
            <person name="Wang J."/>
            <person name="Shi W."/>
            <person name="Du L."/>
            <person name="Sun Y."/>
            <person name="Zhan W."/>
            <person name="Jiang J."/>
            <person name="Wang Q."/>
            <person name="Zhang B."/>
            <person name="Ji P."/>
            <person name="Sakyi L.B."/>
            <person name="Cui X."/>
            <person name="Yuan T."/>
            <person name="Jiang B."/>
            <person name="Yang W."/>
            <person name="Lam T.T.-Y."/>
            <person name="Chang Q."/>
            <person name="Ding S."/>
            <person name="Wang X."/>
            <person name="Zhu J."/>
            <person name="Ruan X."/>
            <person name="Zhao L."/>
            <person name="Wei J."/>
            <person name="Que T."/>
            <person name="Du C."/>
            <person name="Cheng J."/>
            <person name="Dai P."/>
            <person name="Han X."/>
            <person name="Huang E."/>
            <person name="Gao Y."/>
            <person name="Liu J."/>
            <person name="Shao H."/>
            <person name="Ye R."/>
            <person name="Li L."/>
            <person name="Wei W."/>
            <person name="Wang X."/>
            <person name="Wang C."/>
            <person name="Yang T."/>
            <person name="Huo Q."/>
            <person name="Li W."/>
            <person name="Guo W."/>
            <person name="Chen H."/>
            <person name="Zhou L."/>
            <person name="Ni X."/>
            <person name="Tian J."/>
            <person name="Zhou Y."/>
            <person name="Sheng Y."/>
            <person name="Liu T."/>
            <person name="Pan Y."/>
            <person name="Xia L."/>
            <person name="Li J."/>
            <person name="Zhao F."/>
            <person name="Cao W."/>
        </authorList>
    </citation>
    <scope>NUCLEOTIDE SEQUENCE</scope>
    <source>
        <strain evidence="1">Hyas-2018</strain>
    </source>
</reference>
<sequence length="316" mass="32576">MNEELRIRSSAESIRRRMSAIHSRKVRVVLASGVLCIFVGLGALAAVVKKPDVLHVALAFFGVPSHVNGTSAVLGPPEPGKSLVDGSSGTTLFSSPVTTTSDSASSSVTAVRTTFYPSPPNASAVPDTTLPSSSTAITVERSSKVVSPGSDISGTPTTTTAVVGTSQEVRAMSLNATGVTVAAIIAEHASQKSTPSGLDTATFKSSSSPLSQSSRKVSATSSIAPKTAFLVVDHGGPKEMMQMWPHPMREVESPASEEGDVAVPFVSKKAGSDEPLGGSKLWYYIGSTGGNSTSDDVDDEVFGEGDNTESPLPPRL</sequence>
<evidence type="ECO:0000313" key="1">
    <source>
        <dbReference type="EMBL" id="KAH6927773.1"/>
    </source>
</evidence>